<dbReference type="SMART" id="SM00184">
    <property type="entry name" value="RING"/>
    <property type="match status" value="1"/>
</dbReference>
<dbReference type="InterPro" id="IPR013083">
    <property type="entry name" value="Znf_RING/FYVE/PHD"/>
</dbReference>
<name>A0A6C0BPA3_9ZZZZ</name>
<evidence type="ECO:0000256" key="1">
    <source>
        <dbReference type="SAM" id="Phobius"/>
    </source>
</evidence>
<dbReference type="SUPFAM" id="SSF57850">
    <property type="entry name" value="RING/U-box"/>
    <property type="match status" value="1"/>
</dbReference>
<reference evidence="3" key="1">
    <citation type="journal article" date="2020" name="Nature">
        <title>Giant virus diversity and host interactions through global metagenomics.</title>
        <authorList>
            <person name="Schulz F."/>
            <person name="Roux S."/>
            <person name="Paez-Espino D."/>
            <person name="Jungbluth S."/>
            <person name="Walsh D.A."/>
            <person name="Denef V.J."/>
            <person name="McMahon K.D."/>
            <person name="Konstantinidis K.T."/>
            <person name="Eloe-Fadrosh E.A."/>
            <person name="Kyrpides N.C."/>
            <person name="Woyke T."/>
        </authorList>
    </citation>
    <scope>NUCLEOTIDE SEQUENCE</scope>
    <source>
        <strain evidence="3">GVMAG-M-3300018416-26</strain>
    </source>
</reference>
<dbReference type="Pfam" id="PF13639">
    <property type="entry name" value="zf-RING_2"/>
    <property type="match status" value="1"/>
</dbReference>
<dbReference type="InterPro" id="IPR001841">
    <property type="entry name" value="Znf_RING"/>
</dbReference>
<sequence>MLNEYTPILIDNTHENLTEPPLFKNTINPLDNNNDIENDNISQLSIGQDECVICLDPIELYAAYSFDCNHQLHVECFHKYFVYNYDIETNYISCPVCRQEMCLDMVQVNSNKDHKFFKKLLFSLKVLTIMTLSTTSMFMTLKYIRMYL</sequence>
<feature type="domain" description="RING-type" evidence="2">
    <location>
        <begin position="51"/>
        <end position="98"/>
    </location>
</feature>
<proteinExistence type="predicted"/>
<keyword evidence="1" id="KW-0472">Membrane</keyword>
<dbReference type="EMBL" id="MN739215">
    <property type="protein sequence ID" value="QHS93996.1"/>
    <property type="molecule type" value="Genomic_DNA"/>
</dbReference>
<protein>
    <recommendedName>
        <fullName evidence="2">RING-type domain-containing protein</fullName>
    </recommendedName>
</protein>
<evidence type="ECO:0000313" key="3">
    <source>
        <dbReference type="EMBL" id="QHS93996.1"/>
    </source>
</evidence>
<accession>A0A6C0BPA3</accession>
<organism evidence="3">
    <name type="scientific">viral metagenome</name>
    <dbReference type="NCBI Taxonomy" id="1070528"/>
    <lineage>
        <taxon>unclassified sequences</taxon>
        <taxon>metagenomes</taxon>
        <taxon>organismal metagenomes</taxon>
    </lineage>
</organism>
<dbReference type="AlphaFoldDB" id="A0A6C0BPA3"/>
<dbReference type="PROSITE" id="PS50089">
    <property type="entry name" value="ZF_RING_2"/>
    <property type="match status" value="1"/>
</dbReference>
<evidence type="ECO:0000259" key="2">
    <source>
        <dbReference type="PROSITE" id="PS50089"/>
    </source>
</evidence>
<feature type="transmembrane region" description="Helical" evidence="1">
    <location>
        <begin position="120"/>
        <end position="144"/>
    </location>
</feature>
<keyword evidence="1" id="KW-0812">Transmembrane</keyword>
<dbReference type="Gene3D" id="3.30.40.10">
    <property type="entry name" value="Zinc/RING finger domain, C3HC4 (zinc finger)"/>
    <property type="match status" value="1"/>
</dbReference>
<keyword evidence="1" id="KW-1133">Transmembrane helix</keyword>